<dbReference type="Proteomes" id="UP000229401">
    <property type="component" value="Unassembled WGS sequence"/>
</dbReference>
<name>A0A2M7QJJ1_9BACT</name>
<sequence>MKLLVTGGAGFIGSNFILYWLKQYPNDSIVNLDLLTYAGNLENLISVENNPNYEFVHGDICNSQLVNSLTRNIDIIVHFAAESHVDRSIQNASPFIQTNIVGTYTLLEAALKNKVKRFHHISTDEVFGALELNSQDKFHLDSPYNPHSPYSASKASSDHLVRAYGTTYNLPYTISNCSNNFGPYQFPEKFISLVITNVLENKYIPIYGDGLYVRDWLYVEDHCEAIDVILHKGKVGSTYLVGGLTKDISNIEVIYQILDEMKKDKTLIHFVKDRPGHDRRYAIDWSQTTSELEWKPKHSFADALQKTILWYKNNQEWWKRIKTGAYLNYYKQQYG</sequence>
<organism evidence="9 10">
    <name type="scientific">Candidatus Roizmanbacteria bacterium CG_4_10_14_0_8_um_filter_33_9</name>
    <dbReference type="NCBI Taxonomy" id="1974826"/>
    <lineage>
        <taxon>Bacteria</taxon>
        <taxon>Candidatus Roizmaniibacteriota</taxon>
    </lineage>
</organism>
<dbReference type="Gene3D" id="3.40.50.720">
    <property type="entry name" value="NAD(P)-binding Rossmann-like Domain"/>
    <property type="match status" value="1"/>
</dbReference>
<evidence type="ECO:0000256" key="6">
    <source>
        <dbReference type="ARBA" id="ARBA00023239"/>
    </source>
</evidence>
<dbReference type="CDD" id="cd05246">
    <property type="entry name" value="dTDP_GD_SDR_e"/>
    <property type="match status" value="1"/>
</dbReference>
<dbReference type="NCBIfam" id="TIGR01181">
    <property type="entry name" value="dTDP_gluc_dehyt"/>
    <property type="match status" value="1"/>
</dbReference>
<reference evidence="10" key="1">
    <citation type="submission" date="2017-09" db="EMBL/GenBank/DDBJ databases">
        <title>Depth-based differentiation of microbial function through sediment-hosted aquifers and enrichment of novel symbionts in the deep terrestrial subsurface.</title>
        <authorList>
            <person name="Probst A.J."/>
            <person name="Ladd B."/>
            <person name="Jarett J.K."/>
            <person name="Geller-Mcgrath D.E."/>
            <person name="Sieber C.M.K."/>
            <person name="Emerson J.B."/>
            <person name="Anantharaman K."/>
            <person name="Thomas B.C."/>
            <person name="Malmstrom R."/>
            <person name="Stieglmeier M."/>
            <person name="Klingl A."/>
            <person name="Woyke T."/>
            <person name="Ryan C.M."/>
            <person name="Banfield J.F."/>
        </authorList>
    </citation>
    <scope>NUCLEOTIDE SEQUENCE [LARGE SCALE GENOMIC DNA]</scope>
</reference>
<comment type="caution">
    <text evidence="9">The sequence shown here is derived from an EMBL/GenBank/DDBJ whole genome shotgun (WGS) entry which is preliminary data.</text>
</comment>
<accession>A0A2M7QJJ1</accession>
<evidence type="ECO:0000256" key="1">
    <source>
        <dbReference type="ARBA" id="ARBA00001539"/>
    </source>
</evidence>
<dbReference type="FunFam" id="3.40.50.720:FF:000304">
    <property type="entry name" value="UDP-glucose 4,6-dehydratase"/>
    <property type="match status" value="1"/>
</dbReference>
<dbReference type="InterPro" id="IPR036291">
    <property type="entry name" value="NAD(P)-bd_dom_sf"/>
</dbReference>
<dbReference type="GO" id="GO:0009225">
    <property type="term" value="P:nucleotide-sugar metabolic process"/>
    <property type="evidence" value="ECO:0007669"/>
    <property type="project" value="InterPro"/>
</dbReference>
<dbReference type="GO" id="GO:0008460">
    <property type="term" value="F:dTDP-glucose 4,6-dehydratase activity"/>
    <property type="evidence" value="ECO:0007669"/>
    <property type="project" value="UniProtKB-EC"/>
</dbReference>
<feature type="domain" description="NAD(P)-binding" evidence="8">
    <location>
        <begin position="4"/>
        <end position="306"/>
    </location>
</feature>
<dbReference type="AlphaFoldDB" id="A0A2M7QJJ1"/>
<dbReference type="InterPro" id="IPR016040">
    <property type="entry name" value="NAD(P)-bd_dom"/>
</dbReference>
<comment type="catalytic activity">
    <reaction evidence="1 7">
        <text>dTDP-alpha-D-glucose = dTDP-4-dehydro-6-deoxy-alpha-D-glucose + H2O</text>
        <dbReference type="Rhea" id="RHEA:17221"/>
        <dbReference type="ChEBI" id="CHEBI:15377"/>
        <dbReference type="ChEBI" id="CHEBI:57477"/>
        <dbReference type="ChEBI" id="CHEBI:57649"/>
        <dbReference type="EC" id="4.2.1.46"/>
    </reaction>
</comment>
<protein>
    <recommendedName>
        <fullName evidence="4 7">dTDP-glucose 4,6-dehydratase</fullName>
        <ecNumber evidence="4 7">4.2.1.46</ecNumber>
    </recommendedName>
</protein>
<evidence type="ECO:0000313" key="9">
    <source>
        <dbReference type="EMBL" id="PIY72497.1"/>
    </source>
</evidence>
<dbReference type="InterPro" id="IPR005888">
    <property type="entry name" value="dTDP_Gluc_deHydtase"/>
</dbReference>
<evidence type="ECO:0000256" key="3">
    <source>
        <dbReference type="ARBA" id="ARBA00008178"/>
    </source>
</evidence>
<comment type="similarity">
    <text evidence="3 7">Belongs to the NAD(P)-dependent epimerase/dehydratase family. dTDP-glucose dehydratase subfamily.</text>
</comment>
<keyword evidence="6 7" id="KW-0456">Lyase</keyword>
<dbReference type="PANTHER" id="PTHR43000">
    <property type="entry name" value="DTDP-D-GLUCOSE 4,6-DEHYDRATASE-RELATED"/>
    <property type="match status" value="1"/>
</dbReference>
<evidence type="ECO:0000256" key="4">
    <source>
        <dbReference type="ARBA" id="ARBA00011990"/>
    </source>
</evidence>
<dbReference type="SUPFAM" id="SSF51735">
    <property type="entry name" value="NAD(P)-binding Rossmann-fold domains"/>
    <property type="match status" value="1"/>
</dbReference>
<evidence type="ECO:0000313" key="10">
    <source>
        <dbReference type="Proteomes" id="UP000229401"/>
    </source>
</evidence>
<gene>
    <name evidence="9" type="primary">rfbB</name>
    <name evidence="9" type="ORF">COY87_00680</name>
</gene>
<dbReference type="Gene3D" id="3.90.25.10">
    <property type="entry name" value="UDP-galactose 4-epimerase, domain 1"/>
    <property type="match status" value="1"/>
</dbReference>
<keyword evidence="5" id="KW-0520">NAD</keyword>
<dbReference type="EMBL" id="PFLI01000022">
    <property type="protein sequence ID" value="PIY72497.1"/>
    <property type="molecule type" value="Genomic_DNA"/>
</dbReference>
<evidence type="ECO:0000256" key="5">
    <source>
        <dbReference type="ARBA" id="ARBA00023027"/>
    </source>
</evidence>
<proteinExistence type="inferred from homology"/>
<evidence type="ECO:0000259" key="8">
    <source>
        <dbReference type="Pfam" id="PF16363"/>
    </source>
</evidence>
<evidence type="ECO:0000256" key="7">
    <source>
        <dbReference type="RuleBase" id="RU004473"/>
    </source>
</evidence>
<evidence type="ECO:0000256" key="2">
    <source>
        <dbReference type="ARBA" id="ARBA00001911"/>
    </source>
</evidence>
<dbReference type="Pfam" id="PF16363">
    <property type="entry name" value="GDP_Man_Dehyd"/>
    <property type="match status" value="1"/>
</dbReference>
<comment type="cofactor">
    <cofactor evidence="2 7">
        <name>NAD(+)</name>
        <dbReference type="ChEBI" id="CHEBI:57540"/>
    </cofactor>
</comment>
<dbReference type="EC" id="4.2.1.46" evidence="4 7"/>